<name>A0A225M7S0_9BURK</name>
<dbReference type="OrthoDB" id="9782305at2"/>
<feature type="transmembrane region" description="Helical" evidence="8">
    <location>
        <begin position="163"/>
        <end position="188"/>
    </location>
</feature>
<dbReference type="InterPro" id="IPR037294">
    <property type="entry name" value="ABC_BtuC-like"/>
</dbReference>
<dbReference type="FunFam" id="1.10.3470.10:FF:000001">
    <property type="entry name" value="Vitamin B12 ABC transporter permease BtuC"/>
    <property type="match status" value="1"/>
</dbReference>
<dbReference type="GO" id="GO:0033214">
    <property type="term" value="P:siderophore-iron import into cell"/>
    <property type="evidence" value="ECO:0007669"/>
    <property type="project" value="TreeGrafter"/>
</dbReference>
<protein>
    <submittedName>
        <fullName evidence="9">Iron ABC transporter</fullName>
    </submittedName>
</protein>
<dbReference type="SUPFAM" id="SSF81345">
    <property type="entry name" value="ABC transporter involved in vitamin B12 uptake, BtuC"/>
    <property type="match status" value="1"/>
</dbReference>
<evidence type="ECO:0000256" key="2">
    <source>
        <dbReference type="ARBA" id="ARBA00007935"/>
    </source>
</evidence>
<dbReference type="AlphaFoldDB" id="A0A225M7S0"/>
<dbReference type="GO" id="GO:0022857">
    <property type="term" value="F:transmembrane transporter activity"/>
    <property type="evidence" value="ECO:0007669"/>
    <property type="project" value="InterPro"/>
</dbReference>
<accession>A0A225M7S0</accession>
<comment type="similarity">
    <text evidence="2">Belongs to the binding-protein-dependent transport system permease family. FecCD subfamily.</text>
</comment>
<keyword evidence="7 8" id="KW-0472">Membrane</keyword>
<keyword evidence="10" id="KW-1185">Reference proteome</keyword>
<feature type="transmembrane region" description="Helical" evidence="8">
    <location>
        <begin position="82"/>
        <end position="103"/>
    </location>
</feature>
<dbReference type="InterPro" id="IPR000522">
    <property type="entry name" value="ABC_transptr_permease_BtuC"/>
</dbReference>
<keyword evidence="4" id="KW-1003">Cell membrane</keyword>
<keyword evidence="3" id="KW-0813">Transport</keyword>
<feature type="transmembrane region" description="Helical" evidence="8">
    <location>
        <begin position="256"/>
        <end position="281"/>
    </location>
</feature>
<evidence type="ECO:0000256" key="3">
    <source>
        <dbReference type="ARBA" id="ARBA00022448"/>
    </source>
</evidence>
<evidence type="ECO:0000313" key="10">
    <source>
        <dbReference type="Proteomes" id="UP000214603"/>
    </source>
</evidence>
<keyword evidence="5 8" id="KW-0812">Transmembrane</keyword>
<feature type="transmembrane region" description="Helical" evidence="8">
    <location>
        <begin position="110"/>
        <end position="130"/>
    </location>
</feature>
<dbReference type="EMBL" id="NJIH01000010">
    <property type="protein sequence ID" value="OWT56772.1"/>
    <property type="molecule type" value="Genomic_DNA"/>
</dbReference>
<sequence>MNTASAAKASAVKRRHLPAGRLAPRPVLAWLALCLLLAALAASASGAMSIPWSRLPALLWGETLPDDRLLRSVLLDIRLPRVLLSMAAGAALAVAGAVMQALFRNPLAEPGLVGISSGSALGAVCAIVAGAAGLPVVAGAAFAGGLGATFLAYVAGRRYSGMAGLLLAGIAINTLAGSAIGLCTYIASDDQLRDLTFWSMGSLAGANWHLLAFFGPWTLLLLGYFCRCWRELNALLLGEREATHLGFALAPLRRRLILAVALAVGPMVAVTGGIGFVGLVVPHLARMLLGAHHRYLLPASALGGALALTLADCAARLVVAPAELPVGLVTGLVGGPFFFWLLFRAGRREGAQ</sequence>
<feature type="transmembrane region" description="Helical" evidence="8">
    <location>
        <begin position="208"/>
        <end position="226"/>
    </location>
</feature>
<evidence type="ECO:0000256" key="8">
    <source>
        <dbReference type="SAM" id="Phobius"/>
    </source>
</evidence>
<keyword evidence="6 8" id="KW-1133">Transmembrane helix</keyword>
<dbReference type="Proteomes" id="UP000214603">
    <property type="component" value="Unassembled WGS sequence"/>
</dbReference>
<reference evidence="10" key="1">
    <citation type="submission" date="2017-06" db="EMBL/GenBank/DDBJ databases">
        <title>Herbaspirillum phytohormonus sp. nov., isolated from the root nodule of Robinia pseudoacacia in lead-zinc mine.</title>
        <authorList>
            <person name="Fan M."/>
            <person name="Lin Y."/>
        </authorList>
    </citation>
    <scope>NUCLEOTIDE SEQUENCE [LARGE SCALE GENOMIC DNA]</scope>
    <source>
        <strain evidence="10">SC-089</strain>
    </source>
</reference>
<evidence type="ECO:0000256" key="4">
    <source>
        <dbReference type="ARBA" id="ARBA00022475"/>
    </source>
</evidence>
<feature type="transmembrane region" description="Helical" evidence="8">
    <location>
        <begin position="324"/>
        <end position="343"/>
    </location>
</feature>
<evidence type="ECO:0000313" key="9">
    <source>
        <dbReference type="EMBL" id="OWT56772.1"/>
    </source>
</evidence>
<comment type="caution">
    <text evidence="9">The sequence shown here is derived from an EMBL/GenBank/DDBJ whole genome shotgun (WGS) entry which is preliminary data.</text>
</comment>
<dbReference type="PANTHER" id="PTHR30472">
    <property type="entry name" value="FERRIC ENTEROBACTIN TRANSPORT SYSTEM PERMEASE PROTEIN"/>
    <property type="match status" value="1"/>
</dbReference>
<comment type="subcellular location">
    <subcellularLocation>
        <location evidence="1">Cell membrane</location>
        <topology evidence="1">Multi-pass membrane protein</topology>
    </subcellularLocation>
</comment>
<organism evidence="9 10">
    <name type="scientific">Candidimonas nitroreducens</name>
    <dbReference type="NCBI Taxonomy" id="683354"/>
    <lineage>
        <taxon>Bacteria</taxon>
        <taxon>Pseudomonadati</taxon>
        <taxon>Pseudomonadota</taxon>
        <taxon>Betaproteobacteria</taxon>
        <taxon>Burkholderiales</taxon>
        <taxon>Alcaligenaceae</taxon>
        <taxon>Candidimonas</taxon>
    </lineage>
</organism>
<evidence type="ECO:0000256" key="5">
    <source>
        <dbReference type="ARBA" id="ARBA00022692"/>
    </source>
</evidence>
<dbReference type="Pfam" id="PF01032">
    <property type="entry name" value="FecCD"/>
    <property type="match status" value="1"/>
</dbReference>
<evidence type="ECO:0000256" key="1">
    <source>
        <dbReference type="ARBA" id="ARBA00004651"/>
    </source>
</evidence>
<feature type="transmembrane region" description="Helical" evidence="8">
    <location>
        <begin position="136"/>
        <end position="156"/>
    </location>
</feature>
<dbReference type="CDD" id="cd06550">
    <property type="entry name" value="TM_ABC_iron-siderophores_like"/>
    <property type="match status" value="1"/>
</dbReference>
<proteinExistence type="inferred from homology"/>
<dbReference type="GO" id="GO:0005886">
    <property type="term" value="C:plasma membrane"/>
    <property type="evidence" value="ECO:0007669"/>
    <property type="project" value="UniProtKB-SubCell"/>
</dbReference>
<evidence type="ECO:0000256" key="7">
    <source>
        <dbReference type="ARBA" id="ARBA00023136"/>
    </source>
</evidence>
<dbReference type="PANTHER" id="PTHR30472:SF25">
    <property type="entry name" value="ABC TRANSPORTER PERMEASE PROTEIN MJ0876-RELATED"/>
    <property type="match status" value="1"/>
</dbReference>
<evidence type="ECO:0000256" key="6">
    <source>
        <dbReference type="ARBA" id="ARBA00022989"/>
    </source>
</evidence>
<gene>
    <name evidence="9" type="ORF">CEY11_17900</name>
</gene>
<dbReference type="Gene3D" id="1.10.3470.10">
    <property type="entry name" value="ABC transporter involved in vitamin B12 uptake, BtuC"/>
    <property type="match status" value="1"/>
</dbReference>